<keyword evidence="11" id="KW-1185">Reference proteome</keyword>
<dbReference type="PANTHER" id="PTHR12122">
    <property type="entry name" value="RETINAL CONE RHODOPSIN-SENSITIVE CGMP 3',5'-CYCLIC PHOSPHODIESTERASE GAMMA-SUBUNIT-RELATED"/>
    <property type="match status" value="1"/>
</dbReference>
<dbReference type="PANTHER" id="PTHR12122:SF8">
    <property type="entry name" value="RHODOPSIN-SENSITIVE CGMP 3',5'-CYCLIC PHOSPHODIESTERASE SUBUNIT GAMMA"/>
    <property type="match status" value="1"/>
</dbReference>
<comment type="function">
    <text evidence="8">Participates in processes of transmission and amplification of the visual signal. cGMP-PDEs are the effector molecules in G-protein-mediated phototransduction in vertebrate rods and cones.</text>
</comment>
<dbReference type="Gene3D" id="4.10.1120.10">
    <property type="entry name" value="Retinal cGMP phosphodiesterase, gamma subunit"/>
    <property type="match status" value="1"/>
</dbReference>
<gene>
    <name evidence="10" type="ORF">WMY93_012850</name>
</gene>
<evidence type="ECO:0000256" key="4">
    <source>
        <dbReference type="ARBA" id="ARBA00022535"/>
    </source>
</evidence>
<keyword evidence="7" id="KW-0844">Vision</keyword>
<dbReference type="GO" id="GO:0007601">
    <property type="term" value="P:visual perception"/>
    <property type="evidence" value="ECO:0007669"/>
    <property type="project" value="UniProtKB-KW"/>
</dbReference>
<evidence type="ECO:0000256" key="2">
    <source>
        <dbReference type="ARBA" id="ARBA00006377"/>
    </source>
</evidence>
<dbReference type="InterPro" id="IPR037030">
    <property type="entry name" value="PDE6_gamma_sf"/>
</dbReference>
<keyword evidence="5" id="KW-0716">Sensory transduction</keyword>
<feature type="region of interest" description="Disordered" evidence="9">
    <location>
        <begin position="1"/>
        <end position="46"/>
    </location>
</feature>
<comment type="similarity">
    <text evidence="2">Belongs to the rod/cone cGMP-PDE gamma subunit family.</text>
</comment>
<evidence type="ECO:0000256" key="6">
    <source>
        <dbReference type="ARBA" id="ARBA00022801"/>
    </source>
</evidence>
<dbReference type="GO" id="GO:0042622">
    <property type="term" value="C:photoreceptor outer segment membrane"/>
    <property type="evidence" value="ECO:0007669"/>
    <property type="project" value="TreeGrafter"/>
</dbReference>
<keyword evidence="4" id="KW-0140">cGMP</keyword>
<evidence type="ECO:0000313" key="10">
    <source>
        <dbReference type="EMBL" id="KAK7912639.1"/>
    </source>
</evidence>
<dbReference type="Pfam" id="PF04868">
    <property type="entry name" value="PDE6_gamma"/>
    <property type="match status" value="1"/>
</dbReference>
<evidence type="ECO:0000256" key="8">
    <source>
        <dbReference type="ARBA" id="ARBA00025377"/>
    </source>
</evidence>
<sequence length="70" mass="6863">MADAAAGPNKAAAPKQKAGGRQFKSAAPKSGGKGFGGVPGADSAGGPEVVCPWESFGDMDLNDLAQFGIV</sequence>
<keyword evidence="6" id="KW-0378">Hydrolase</keyword>
<comment type="caution">
    <text evidence="10">The sequence shown here is derived from an EMBL/GenBank/DDBJ whole genome shotgun (WGS) entry which is preliminary data.</text>
</comment>
<evidence type="ECO:0000256" key="7">
    <source>
        <dbReference type="ARBA" id="ARBA00023305"/>
    </source>
</evidence>
<name>A0AAW0P9Z2_9GOBI</name>
<protein>
    <recommendedName>
        <fullName evidence="3">3',5'-cyclic-GMP phosphodiesterase</fullName>
        <ecNumber evidence="3">3.1.4.35</ecNumber>
    </recommendedName>
</protein>
<dbReference type="AlphaFoldDB" id="A0AAW0P9Z2"/>
<dbReference type="EMBL" id="JBBPFD010000009">
    <property type="protein sequence ID" value="KAK7912639.1"/>
    <property type="molecule type" value="Genomic_DNA"/>
</dbReference>
<dbReference type="GO" id="GO:0045745">
    <property type="term" value="P:positive regulation of G protein-coupled receptor signaling pathway"/>
    <property type="evidence" value="ECO:0007669"/>
    <property type="project" value="TreeGrafter"/>
</dbReference>
<dbReference type="InterPro" id="IPR006952">
    <property type="entry name" value="PDE6_gamma"/>
</dbReference>
<evidence type="ECO:0000256" key="1">
    <source>
        <dbReference type="ARBA" id="ARBA00000583"/>
    </source>
</evidence>
<evidence type="ECO:0000256" key="5">
    <source>
        <dbReference type="ARBA" id="ARBA00022606"/>
    </source>
</evidence>
<dbReference type="GO" id="GO:0045742">
    <property type="term" value="P:positive regulation of epidermal growth factor receptor signaling pathway"/>
    <property type="evidence" value="ECO:0007669"/>
    <property type="project" value="TreeGrafter"/>
</dbReference>
<evidence type="ECO:0000256" key="3">
    <source>
        <dbReference type="ARBA" id="ARBA00012319"/>
    </source>
</evidence>
<proteinExistence type="inferred from homology"/>
<dbReference type="EC" id="3.1.4.35" evidence="3"/>
<dbReference type="GO" id="GO:0047555">
    <property type="term" value="F:3',5'-cyclic-GMP phosphodiesterase activity"/>
    <property type="evidence" value="ECO:0007669"/>
    <property type="project" value="UniProtKB-EC"/>
</dbReference>
<evidence type="ECO:0000256" key="9">
    <source>
        <dbReference type="SAM" id="MobiDB-lite"/>
    </source>
</evidence>
<evidence type="ECO:0000313" key="11">
    <source>
        <dbReference type="Proteomes" id="UP001460270"/>
    </source>
</evidence>
<accession>A0AAW0P9Z2</accession>
<organism evidence="10 11">
    <name type="scientific">Mugilogobius chulae</name>
    <name type="common">yellowstripe goby</name>
    <dbReference type="NCBI Taxonomy" id="88201"/>
    <lineage>
        <taxon>Eukaryota</taxon>
        <taxon>Metazoa</taxon>
        <taxon>Chordata</taxon>
        <taxon>Craniata</taxon>
        <taxon>Vertebrata</taxon>
        <taxon>Euteleostomi</taxon>
        <taxon>Actinopterygii</taxon>
        <taxon>Neopterygii</taxon>
        <taxon>Teleostei</taxon>
        <taxon>Neoteleostei</taxon>
        <taxon>Acanthomorphata</taxon>
        <taxon>Gobiaria</taxon>
        <taxon>Gobiiformes</taxon>
        <taxon>Gobioidei</taxon>
        <taxon>Gobiidae</taxon>
        <taxon>Gobionellinae</taxon>
        <taxon>Mugilogobius</taxon>
    </lineage>
</organism>
<dbReference type="Proteomes" id="UP001460270">
    <property type="component" value="Unassembled WGS sequence"/>
</dbReference>
<feature type="compositionally biased region" description="Low complexity" evidence="9">
    <location>
        <begin position="1"/>
        <end position="30"/>
    </location>
</feature>
<reference evidence="11" key="1">
    <citation type="submission" date="2024-04" db="EMBL/GenBank/DDBJ databases">
        <title>Salinicola lusitanus LLJ914,a marine bacterium isolated from the Okinawa Trough.</title>
        <authorList>
            <person name="Li J."/>
        </authorList>
    </citation>
    <scope>NUCLEOTIDE SEQUENCE [LARGE SCALE GENOMIC DNA]</scope>
</reference>
<dbReference type="GO" id="GO:0030553">
    <property type="term" value="F:cGMP binding"/>
    <property type="evidence" value="ECO:0007669"/>
    <property type="project" value="InterPro"/>
</dbReference>
<comment type="catalytic activity">
    <reaction evidence="1">
        <text>3',5'-cyclic GMP + H2O = GMP + H(+)</text>
        <dbReference type="Rhea" id="RHEA:16957"/>
        <dbReference type="ChEBI" id="CHEBI:15377"/>
        <dbReference type="ChEBI" id="CHEBI:15378"/>
        <dbReference type="ChEBI" id="CHEBI:57746"/>
        <dbReference type="ChEBI" id="CHEBI:58115"/>
        <dbReference type="EC" id="3.1.4.35"/>
    </reaction>
</comment>